<name>A0AAD4NM69_9BILA</name>
<reference evidence="1" key="1">
    <citation type="submission" date="2022-01" db="EMBL/GenBank/DDBJ databases">
        <title>Genome Sequence Resource for Two Populations of Ditylenchus destructor, the Migratory Endoparasitic Phytonematode.</title>
        <authorList>
            <person name="Zhang H."/>
            <person name="Lin R."/>
            <person name="Xie B."/>
        </authorList>
    </citation>
    <scope>NUCLEOTIDE SEQUENCE</scope>
    <source>
        <strain evidence="1">BazhouSP</strain>
    </source>
</reference>
<dbReference type="EMBL" id="JAKKPZ010000001">
    <property type="protein sequence ID" value="KAI1729400.1"/>
    <property type="molecule type" value="Genomic_DNA"/>
</dbReference>
<protein>
    <submittedName>
        <fullName evidence="1">BTB/POZ domain containing protein</fullName>
    </submittedName>
</protein>
<gene>
    <name evidence="1" type="ORF">DdX_01641</name>
</gene>
<comment type="caution">
    <text evidence="1">The sequence shown here is derived from an EMBL/GenBank/DDBJ whole genome shotgun (WGS) entry which is preliminary data.</text>
</comment>
<dbReference type="Proteomes" id="UP001201812">
    <property type="component" value="Unassembled WGS sequence"/>
</dbReference>
<evidence type="ECO:0000313" key="1">
    <source>
        <dbReference type="EMBL" id="KAI1729400.1"/>
    </source>
</evidence>
<keyword evidence="2" id="KW-1185">Reference proteome</keyword>
<dbReference type="AlphaFoldDB" id="A0AAD4NM69"/>
<accession>A0AAD4NM69</accession>
<organism evidence="1 2">
    <name type="scientific">Ditylenchus destructor</name>
    <dbReference type="NCBI Taxonomy" id="166010"/>
    <lineage>
        <taxon>Eukaryota</taxon>
        <taxon>Metazoa</taxon>
        <taxon>Ecdysozoa</taxon>
        <taxon>Nematoda</taxon>
        <taxon>Chromadorea</taxon>
        <taxon>Rhabditida</taxon>
        <taxon>Tylenchina</taxon>
        <taxon>Tylenchomorpha</taxon>
        <taxon>Sphaerularioidea</taxon>
        <taxon>Anguinidae</taxon>
        <taxon>Anguininae</taxon>
        <taxon>Ditylenchus</taxon>
    </lineage>
</organism>
<proteinExistence type="predicted"/>
<sequence length="401" mass="45296">MGLLDDLDNFDLSALEDLTDSTCRDDENEQPSSKAAFQPSQYMVLLCGKSANKNAVTRTSDKSRIIYCHVETDEEGSITGCANDKVYGSLLFGLNEFATLALIPRTKEAIPVVQISGLAKTDQDWNFMAQMRIFALSKQREPGDAPSLWDLVDFDVVELGNHLPPFYLHVIDDDVSRIKIMFRYIHVVYGPRLIVDNNNESSNSPAEKMKLIQDCKELTQSPAFLDALLFLYGTKKFLSEEFIIPLLEFSVIYNVPSVMQKIEKILLLDPPIKSKKLLSHLLLADKYRLKNLERKTLFRIEWHYQSIAIELINRDSSFKETLSQDMQNKVVDRICSGWAAWNTVQLAKTTPTNLRSRYLTSSSGGPMLEIDENGLQTLLDASSPIFNGKEDLALLAESHSN</sequence>
<evidence type="ECO:0000313" key="2">
    <source>
        <dbReference type="Proteomes" id="UP001201812"/>
    </source>
</evidence>